<sequence>MTSDVMPYTPEDITRQIGGLPVLRKVWDLGGWEHDGLYSALFLFFFYFGSVIIAMFTESIGRNSTIPWPGRRNHHWTFLTGSIAWPFYALMAFGRTYGVEGLNRHWFTETWFHALLLPMSFAVSFGVSNLGRRYTQKQLRSPSKLVHTITFAFVMYWLGSISIPALYVIFSEKDWIGLIYLAMPAVAFLVSVLFDMKMDHWNVHPEGFWKRWNWRVRPRFKVREIKSWPNTRAMPRRP</sequence>
<dbReference type="Proteomes" id="UP000178744">
    <property type="component" value="Unassembled WGS sequence"/>
</dbReference>
<keyword evidence="1" id="KW-0472">Membrane</keyword>
<organism evidence="2 3">
    <name type="scientific">Candidatus Colwellbacteria bacterium RIFCSPLOWO2_01_FULL_48_10</name>
    <dbReference type="NCBI Taxonomy" id="1797690"/>
    <lineage>
        <taxon>Bacteria</taxon>
        <taxon>Candidatus Colwelliibacteriota</taxon>
    </lineage>
</organism>
<evidence type="ECO:0000313" key="3">
    <source>
        <dbReference type="Proteomes" id="UP000178744"/>
    </source>
</evidence>
<reference evidence="2 3" key="1">
    <citation type="journal article" date="2016" name="Nat. Commun.">
        <title>Thousands of microbial genomes shed light on interconnected biogeochemical processes in an aquifer system.</title>
        <authorList>
            <person name="Anantharaman K."/>
            <person name="Brown C.T."/>
            <person name="Hug L.A."/>
            <person name="Sharon I."/>
            <person name="Castelle C.J."/>
            <person name="Probst A.J."/>
            <person name="Thomas B.C."/>
            <person name="Singh A."/>
            <person name="Wilkins M.J."/>
            <person name="Karaoz U."/>
            <person name="Brodie E.L."/>
            <person name="Williams K.H."/>
            <person name="Hubbard S.S."/>
            <person name="Banfield J.F."/>
        </authorList>
    </citation>
    <scope>NUCLEOTIDE SEQUENCE [LARGE SCALE GENOMIC DNA]</scope>
</reference>
<comment type="caution">
    <text evidence="2">The sequence shown here is derived from an EMBL/GenBank/DDBJ whole genome shotgun (WGS) entry which is preliminary data.</text>
</comment>
<protein>
    <submittedName>
        <fullName evidence="2">Uncharacterized protein</fullName>
    </submittedName>
</protein>
<proteinExistence type="predicted"/>
<feature type="transmembrane region" description="Helical" evidence="1">
    <location>
        <begin position="110"/>
        <end position="128"/>
    </location>
</feature>
<evidence type="ECO:0000256" key="1">
    <source>
        <dbReference type="SAM" id="Phobius"/>
    </source>
</evidence>
<feature type="transmembrane region" description="Helical" evidence="1">
    <location>
        <begin position="76"/>
        <end position="98"/>
    </location>
</feature>
<keyword evidence="1" id="KW-0812">Transmembrane</keyword>
<gene>
    <name evidence="2" type="ORF">A3B23_00060</name>
</gene>
<keyword evidence="1" id="KW-1133">Transmembrane helix</keyword>
<dbReference type="AlphaFoldDB" id="A0A1G1Z6U6"/>
<dbReference type="EMBL" id="MHIY01000007">
    <property type="protein sequence ID" value="OGY60159.1"/>
    <property type="molecule type" value="Genomic_DNA"/>
</dbReference>
<evidence type="ECO:0000313" key="2">
    <source>
        <dbReference type="EMBL" id="OGY60159.1"/>
    </source>
</evidence>
<feature type="transmembrane region" description="Helical" evidence="1">
    <location>
        <begin position="175"/>
        <end position="194"/>
    </location>
</feature>
<name>A0A1G1Z6U6_9BACT</name>
<dbReference type="STRING" id="1797690.A3B23_00060"/>
<feature type="transmembrane region" description="Helical" evidence="1">
    <location>
        <begin position="149"/>
        <end position="169"/>
    </location>
</feature>
<feature type="transmembrane region" description="Helical" evidence="1">
    <location>
        <begin position="37"/>
        <end position="56"/>
    </location>
</feature>
<accession>A0A1G1Z6U6</accession>